<dbReference type="EMBL" id="ML976984">
    <property type="protein sequence ID" value="KAF1959486.1"/>
    <property type="molecule type" value="Genomic_DNA"/>
</dbReference>
<dbReference type="Proteomes" id="UP000800035">
    <property type="component" value="Unassembled WGS sequence"/>
</dbReference>
<proteinExistence type="predicted"/>
<keyword evidence="3" id="KW-1185">Reference proteome</keyword>
<feature type="compositionally biased region" description="Basic and acidic residues" evidence="1">
    <location>
        <begin position="180"/>
        <end position="207"/>
    </location>
</feature>
<feature type="region of interest" description="Disordered" evidence="1">
    <location>
        <begin position="382"/>
        <end position="426"/>
    </location>
</feature>
<evidence type="ECO:0000313" key="3">
    <source>
        <dbReference type="Proteomes" id="UP000800035"/>
    </source>
</evidence>
<sequence>MHPPQCTMRDGPRVSAANLVPLGPRRRLASSSGDIVLPGTDVTREPDTVQSQTRDFTYPTARTSPIPFTNDERVALIDRKRVSPTYAMENDIQLKRHTDGPGSRVSAANLVPIGHSRWSPTQREVERADKPPTPLSVQPTPGERFNTTVHHVRWDFEAHSGRRSPDISDRFHRHHRRDRSRSPQRERFEQPMHENESHNRRYYDIRRRHSSRTDLRDFRERSPRLDHDRYESRRSVQARSRYDYPRTADEAYGDRHYNVREPPRYDVGSSHFQAPIHVDPRPSYRDSRDHRWDSLKHTCFPHGRSKPRSFHVQAQVDHDDLHRRQHGRYERDRDADSSRDFDEHRHGGGRDRRRNSSPYELRDRIRSIPSYEHAGAVYRDQYAYRRSPTSSSYRQHHRDRRDGRGDYSREVEAIERRKVGSRNHNT</sequence>
<reference evidence="2" key="1">
    <citation type="journal article" date="2020" name="Stud. Mycol.">
        <title>101 Dothideomycetes genomes: a test case for predicting lifestyles and emergence of pathogens.</title>
        <authorList>
            <person name="Haridas S."/>
            <person name="Albert R."/>
            <person name="Binder M."/>
            <person name="Bloem J."/>
            <person name="Labutti K."/>
            <person name="Salamov A."/>
            <person name="Andreopoulos B."/>
            <person name="Baker S."/>
            <person name="Barry K."/>
            <person name="Bills G."/>
            <person name="Bluhm B."/>
            <person name="Cannon C."/>
            <person name="Castanera R."/>
            <person name="Culley D."/>
            <person name="Daum C."/>
            <person name="Ezra D."/>
            <person name="Gonzalez J."/>
            <person name="Henrissat B."/>
            <person name="Kuo A."/>
            <person name="Liang C."/>
            <person name="Lipzen A."/>
            <person name="Lutzoni F."/>
            <person name="Magnuson J."/>
            <person name="Mondo S."/>
            <person name="Nolan M."/>
            <person name="Ohm R."/>
            <person name="Pangilinan J."/>
            <person name="Park H.-J."/>
            <person name="Ramirez L."/>
            <person name="Alfaro M."/>
            <person name="Sun H."/>
            <person name="Tritt A."/>
            <person name="Yoshinaga Y."/>
            <person name="Zwiers L.-H."/>
            <person name="Turgeon B."/>
            <person name="Goodwin S."/>
            <person name="Spatafora J."/>
            <person name="Crous P."/>
            <person name="Grigoriev I."/>
        </authorList>
    </citation>
    <scope>NUCLEOTIDE SEQUENCE</scope>
    <source>
        <strain evidence="2">CBS 675.92</strain>
    </source>
</reference>
<dbReference type="AlphaFoldDB" id="A0A6A5U9E4"/>
<evidence type="ECO:0000256" key="1">
    <source>
        <dbReference type="SAM" id="MobiDB-lite"/>
    </source>
</evidence>
<feature type="region of interest" description="Disordered" evidence="1">
    <location>
        <begin position="29"/>
        <end position="53"/>
    </location>
</feature>
<feature type="compositionally biased region" description="Polar residues" evidence="1">
    <location>
        <begin position="135"/>
        <end position="144"/>
    </location>
</feature>
<feature type="region of interest" description="Disordered" evidence="1">
    <location>
        <begin position="226"/>
        <end position="289"/>
    </location>
</feature>
<feature type="region of interest" description="Disordered" evidence="1">
    <location>
        <begin position="303"/>
        <end position="361"/>
    </location>
</feature>
<feature type="region of interest" description="Disordered" evidence="1">
    <location>
        <begin position="160"/>
        <end position="207"/>
    </location>
</feature>
<feature type="region of interest" description="Disordered" evidence="1">
    <location>
        <begin position="118"/>
        <end position="144"/>
    </location>
</feature>
<evidence type="ECO:0000313" key="2">
    <source>
        <dbReference type="EMBL" id="KAF1959486.1"/>
    </source>
</evidence>
<accession>A0A6A5U9E4</accession>
<gene>
    <name evidence="2" type="ORF">CC80DRAFT_583933</name>
</gene>
<feature type="compositionally biased region" description="Basic and acidic residues" evidence="1">
    <location>
        <begin position="400"/>
        <end position="418"/>
    </location>
</feature>
<feature type="compositionally biased region" description="Basic and acidic residues" evidence="1">
    <location>
        <begin position="160"/>
        <end position="170"/>
    </location>
</feature>
<organism evidence="2 3">
    <name type="scientific">Byssothecium circinans</name>
    <dbReference type="NCBI Taxonomy" id="147558"/>
    <lineage>
        <taxon>Eukaryota</taxon>
        <taxon>Fungi</taxon>
        <taxon>Dikarya</taxon>
        <taxon>Ascomycota</taxon>
        <taxon>Pezizomycotina</taxon>
        <taxon>Dothideomycetes</taxon>
        <taxon>Pleosporomycetidae</taxon>
        <taxon>Pleosporales</taxon>
        <taxon>Massarineae</taxon>
        <taxon>Massarinaceae</taxon>
        <taxon>Byssothecium</taxon>
    </lineage>
</organism>
<name>A0A6A5U9E4_9PLEO</name>
<feature type="compositionally biased region" description="Basic and acidic residues" evidence="1">
    <location>
        <begin position="226"/>
        <end position="264"/>
    </location>
</feature>
<feature type="compositionally biased region" description="Basic and acidic residues" evidence="1">
    <location>
        <begin position="316"/>
        <end position="350"/>
    </location>
</feature>
<protein>
    <submittedName>
        <fullName evidence="2">Uncharacterized protein</fullName>
    </submittedName>
</protein>
<feature type="compositionally biased region" description="Basic and acidic residues" evidence="1">
    <location>
        <begin position="278"/>
        <end position="289"/>
    </location>
</feature>